<dbReference type="InterPro" id="IPR020248">
    <property type="entry name" value="Y03I"/>
</dbReference>
<proteinExistence type="predicted"/>
<dbReference type="Pfam" id="PF17595">
    <property type="entry name" value="DUF5491"/>
    <property type="match status" value="1"/>
</dbReference>
<sequence>MRLTINLAGFLEEVGDITAVPYLLKMYLRDVEKLPIKIDPMNPGEVHLTSDDNDIEYRYHVTDDNFYITLELTPKD</sequence>
<evidence type="ECO:0000313" key="2">
    <source>
        <dbReference type="Proteomes" id="UP000204657"/>
    </source>
</evidence>
<protein>
    <submittedName>
        <fullName evidence="1">Uncharacterized protein</fullName>
    </submittedName>
</protein>
<name>A0A0B6VSL9_9CAUD</name>
<dbReference type="RefSeq" id="YP_009190223.1">
    <property type="nucleotide sequence ID" value="NC_028683.1"/>
</dbReference>
<dbReference type="OrthoDB" id="22774at10239"/>
<dbReference type="Proteomes" id="UP000204657">
    <property type="component" value="Segment"/>
</dbReference>
<dbReference type="KEGG" id="vg:26519071"/>
<evidence type="ECO:0000313" key="1">
    <source>
        <dbReference type="EMBL" id="BAQ22715.1"/>
    </source>
</evidence>
<gene>
    <name evidence="1" type="primary">a-gt.5</name>
</gene>
<keyword evidence="2" id="KW-1185">Reference proteome</keyword>
<reference evidence="1 2" key="1">
    <citation type="submission" date="2015-02" db="EMBL/GenBank/DDBJ databases">
        <title>Complete genome sequences of Edwardsiella bacteriophages, PEi20 and PEi26.</title>
        <authorList>
            <person name="Yasuike M."/>
            <person name="Nishiki I."/>
            <person name="Iwasaki Y."/>
            <person name="Nakamura Y."/>
            <person name="Fujiwara A."/>
            <person name="Hassan E.S."/>
            <person name="Mahmoud M.M."/>
            <person name="Kawato Y."/>
            <person name="Nagai S."/>
            <person name="Kobayashi T."/>
            <person name="Ototake M."/>
            <person name="Nakai T."/>
        </authorList>
    </citation>
    <scope>NUCLEOTIDE SEQUENCE [LARGE SCALE GENOMIC DNA]</scope>
</reference>
<dbReference type="EMBL" id="AP014714">
    <property type="protein sequence ID" value="BAQ22715.1"/>
    <property type="molecule type" value="Genomic_DNA"/>
</dbReference>
<organism evidence="1 2">
    <name type="scientific">Edwardsiella phage PEi20</name>
    <dbReference type="NCBI Taxonomy" id="1608310"/>
    <lineage>
        <taxon>Viruses</taxon>
        <taxon>Duplodnaviria</taxon>
        <taxon>Heunggongvirae</taxon>
        <taxon>Uroviricota</taxon>
        <taxon>Caudoviricetes</taxon>
        <taxon>Pantevenvirales</taxon>
        <taxon>Straboviridae</taxon>
        <taxon>Tevenvirinae</taxon>
        <taxon>Kanagawavirus</taxon>
        <taxon>Kanagawavirus pei20</taxon>
    </lineage>
</organism>
<dbReference type="GeneID" id="26519071"/>
<accession>A0A0B6VSL9</accession>